<name>A0ABU1TCU9_9SPHI</name>
<proteinExistence type="predicted"/>
<evidence type="ECO:0000313" key="2">
    <source>
        <dbReference type="Proteomes" id="UP001247620"/>
    </source>
</evidence>
<sequence length="74" mass="8403">MEKCFVIQPFDDGKYDKRFTDTFKPAIIKAGLEAYRIDTDLKVRIPIDEIEQGIKDSALCFAEISTDNPNCDAN</sequence>
<keyword evidence="2" id="KW-1185">Reference proteome</keyword>
<organism evidence="1 2">
    <name type="scientific">Mucilaginibacter pocheonensis</name>
    <dbReference type="NCBI Taxonomy" id="398050"/>
    <lineage>
        <taxon>Bacteria</taxon>
        <taxon>Pseudomonadati</taxon>
        <taxon>Bacteroidota</taxon>
        <taxon>Sphingobacteriia</taxon>
        <taxon>Sphingobacteriales</taxon>
        <taxon>Sphingobacteriaceae</taxon>
        <taxon>Mucilaginibacter</taxon>
    </lineage>
</organism>
<dbReference type="EMBL" id="JAVDUU010000003">
    <property type="protein sequence ID" value="MDR6943025.1"/>
    <property type="molecule type" value="Genomic_DNA"/>
</dbReference>
<comment type="caution">
    <text evidence="1">The sequence shown here is derived from an EMBL/GenBank/DDBJ whole genome shotgun (WGS) entry which is preliminary data.</text>
</comment>
<dbReference type="RefSeq" id="WP_310096624.1">
    <property type="nucleotide sequence ID" value="NZ_JAVDUU010000003.1"/>
</dbReference>
<gene>
    <name evidence="1" type="ORF">J2W55_002878</name>
</gene>
<protein>
    <submittedName>
        <fullName evidence="1">Uncharacterized protein</fullName>
    </submittedName>
</protein>
<dbReference type="Proteomes" id="UP001247620">
    <property type="component" value="Unassembled WGS sequence"/>
</dbReference>
<accession>A0ABU1TCU9</accession>
<reference evidence="1 2" key="1">
    <citation type="submission" date="2023-07" db="EMBL/GenBank/DDBJ databases">
        <title>Sorghum-associated microbial communities from plants grown in Nebraska, USA.</title>
        <authorList>
            <person name="Schachtman D."/>
        </authorList>
    </citation>
    <scope>NUCLEOTIDE SEQUENCE [LARGE SCALE GENOMIC DNA]</scope>
    <source>
        <strain evidence="1 2">3262</strain>
    </source>
</reference>
<evidence type="ECO:0000313" key="1">
    <source>
        <dbReference type="EMBL" id="MDR6943025.1"/>
    </source>
</evidence>